<evidence type="ECO:0000256" key="4">
    <source>
        <dbReference type="ARBA" id="ARBA00023002"/>
    </source>
</evidence>
<keyword evidence="4" id="KW-0560">Oxidoreductase</keyword>
<accession>A0A1D9LJA0</accession>
<gene>
    <name evidence="9" type="ORF">BKX93_15710</name>
</gene>
<evidence type="ECO:0000256" key="2">
    <source>
        <dbReference type="ARBA" id="ARBA00022692"/>
    </source>
</evidence>
<dbReference type="AlphaFoldDB" id="A0A1D9LJA0"/>
<dbReference type="RefSeq" id="WP_046155171.1">
    <property type="nucleotide sequence ID" value="NZ_CP017707.1"/>
</dbReference>
<organism evidence="9 10">
    <name type="scientific">Chromobacterium vaccinii</name>
    <dbReference type="NCBI Taxonomy" id="1108595"/>
    <lineage>
        <taxon>Bacteria</taxon>
        <taxon>Pseudomonadati</taxon>
        <taxon>Pseudomonadota</taxon>
        <taxon>Betaproteobacteria</taxon>
        <taxon>Neisseriales</taxon>
        <taxon>Chromobacteriaceae</taxon>
        <taxon>Chromobacterium</taxon>
    </lineage>
</organism>
<evidence type="ECO:0000256" key="1">
    <source>
        <dbReference type="ARBA" id="ARBA00004127"/>
    </source>
</evidence>
<comment type="subcellular location">
    <subcellularLocation>
        <location evidence="1">Endomembrane system</location>
        <topology evidence="1">Multi-pass membrane protein</topology>
    </subcellularLocation>
</comment>
<evidence type="ECO:0000256" key="7">
    <source>
        <dbReference type="SAM" id="Phobius"/>
    </source>
</evidence>
<sequence length="269" mass="31302">MKEAVTYIISHGIVICAIAFIAIFALERIFPKHAFSPERSKKRLFNNVIVAISYRFISAPIIIAPLMVYMIRDFPYRMHRPDWYTGALAFVIDIMLLDLLNYTIHWSAHKIPVLWRFHAMHHLDEHIDSTTGFRQHFGEKFLVLAIRIPGMLLIGVPFTTVVAFEVISFCVTTFHHCNINIPQKLENLLSKLFVMPSFHNIHHGREIEYTDTNYGFIFSLWDRIFRTHSVDERPTGFETGLDHHTDFSAAKLIFLPFGKTPVKEWTSQN</sequence>
<dbReference type="Proteomes" id="UP000178776">
    <property type="component" value="Chromosome"/>
</dbReference>
<dbReference type="GO" id="GO:0012505">
    <property type="term" value="C:endomembrane system"/>
    <property type="evidence" value="ECO:0007669"/>
    <property type="project" value="UniProtKB-SubCell"/>
</dbReference>
<dbReference type="InterPro" id="IPR006694">
    <property type="entry name" value="Fatty_acid_hydroxylase"/>
</dbReference>
<dbReference type="STRING" id="1108595.BKX93_15710"/>
<dbReference type="GO" id="GO:0050479">
    <property type="term" value="F:glyceryl-ether monooxygenase activity"/>
    <property type="evidence" value="ECO:0007669"/>
    <property type="project" value="TreeGrafter"/>
</dbReference>
<reference evidence="9 10" key="1">
    <citation type="submission" date="2016-10" db="EMBL/GenBank/DDBJ databases">
        <title>Chromobacterium muskegensis sp. nov., an insecticidal bacterium isolated from Sphagnum bogs.</title>
        <authorList>
            <person name="Sparks M.E."/>
            <person name="Blackburn M.B."/>
            <person name="Gundersen-Rindal D.E."/>
            <person name="Mitchell A."/>
            <person name="Farrar R."/>
            <person name="Kuhar D."/>
        </authorList>
    </citation>
    <scope>NUCLEOTIDE SEQUENCE [LARGE SCALE GENOMIC DNA]</scope>
    <source>
        <strain evidence="9 10">21-1</strain>
    </source>
</reference>
<dbReference type="GO" id="GO:0006643">
    <property type="term" value="P:membrane lipid metabolic process"/>
    <property type="evidence" value="ECO:0007669"/>
    <property type="project" value="TreeGrafter"/>
</dbReference>
<dbReference type="Pfam" id="PF04116">
    <property type="entry name" value="FA_hydroxylase"/>
    <property type="match status" value="1"/>
</dbReference>
<dbReference type="KEGG" id="cvc:BKX93_15710"/>
<protein>
    <submittedName>
        <fullName evidence="9">Sterol desaturase</fullName>
    </submittedName>
</protein>
<evidence type="ECO:0000256" key="3">
    <source>
        <dbReference type="ARBA" id="ARBA00022989"/>
    </source>
</evidence>
<keyword evidence="3 7" id="KW-1133">Transmembrane helix</keyword>
<dbReference type="PANTHER" id="PTHR21624">
    <property type="entry name" value="STEROL DESATURASE-RELATED PROTEIN"/>
    <property type="match status" value="1"/>
</dbReference>
<keyword evidence="6 7" id="KW-0472">Membrane</keyword>
<dbReference type="EMBL" id="CP017707">
    <property type="protein sequence ID" value="AOZ51304.1"/>
    <property type="molecule type" value="Genomic_DNA"/>
</dbReference>
<evidence type="ECO:0000256" key="5">
    <source>
        <dbReference type="ARBA" id="ARBA00023098"/>
    </source>
</evidence>
<dbReference type="InterPro" id="IPR051689">
    <property type="entry name" value="Sterol_desaturase/TMEM195"/>
</dbReference>
<evidence type="ECO:0000259" key="8">
    <source>
        <dbReference type="Pfam" id="PF04116"/>
    </source>
</evidence>
<feature type="transmembrane region" description="Helical" evidence="7">
    <location>
        <begin position="6"/>
        <end position="26"/>
    </location>
</feature>
<dbReference type="PANTHER" id="PTHR21624:SF1">
    <property type="entry name" value="ALKYLGLYCEROL MONOOXYGENASE"/>
    <property type="match status" value="1"/>
</dbReference>
<feature type="transmembrane region" description="Helical" evidence="7">
    <location>
        <begin position="47"/>
        <end position="71"/>
    </location>
</feature>
<proteinExistence type="predicted"/>
<feature type="transmembrane region" description="Helical" evidence="7">
    <location>
        <begin position="141"/>
        <end position="164"/>
    </location>
</feature>
<dbReference type="GO" id="GO:0008610">
    <property type="term" value="P:lipid biosynthetic process"/>
    <property type="evidence" value="ECO:0007669"/>
    <property type="project" value="InterPro"/>
</dbReference>
<dbReference type="GO" id="GO:0005506">
    <property type="term" value="F:iron ion binding"/>
    <property type="evidence" value="ECO:0007669"/>
    <property type="project" value="InterPro"/>
</dbReference>
<dbReference type="GO" id="GO:0016020">
    <property type="term" value="C:membrane"/>
    <property type="evidence" value="ECO:0007669"/>
    <property type="project" value="GOC"/>
</dbReference>
<evidence type="ECO:0000256" key="6">
    <source>
        <dbReference type="ARBA" id="ARBA00023136"/>
    </source>
</evidence>
<dbReference type="GeneID" id="68842655"/>
<keyword evidence="5" id="KW-0443">Lipid metabolism</keyword>
<evidence type="ECO:0000313" key="10">
    <source>
        <dbReference type="Proteomes" id="UP000178776"/>
    </source>
</evidence>
<evidence type="ECO:0000313" key="9">
    <source>
        <dbReference type="EMBL" id="AOZ51304.1"/>
    </source>
</evidence>
<feature type="transmembrane region" description="Helical" evidence="7">
    <location>
        <begin position="83"/>
        <end position="100"/>
    </location>
</feature>
<keyword evidence="2 7" id="KW-0812">Transmembrane</keyword>
<name>A0A1D9LJA0_9NEIS</name>
<feature type="domain" description="Fatty acid hydroxylase" evidence="8">
    <location>
        <begin position="92"/>
        <end position="227"/>
    </location>
</feature>